<gene>
    <name evidence="2" type="ORF">Adt_04211</name>
</gene>
<evidence type="ECO:0000313" key="2">
    <source>
        <dbReference type="EMBL" id="KAL2543233.1"/>
    </source>
</evidence>
<protein>
    <submittedName>
        <fullName evidence="2">Pectinesterase inhibitor-like</fullName>
    </submittedName>
</protein>
<dbReference type="EMBL" id="JBFOLK010000001">
    <property type="protein sequence ID" value="KAL2543233.1"/>
    <property type="molecule type" value="Genomic_DNA"/>
</dbReference>
<sequence length="176" mass="18490">MTSFKTNSHSPLYHKCKKSKGGTKRKELLAGLQVSPFCRTSPTKGLCSTMVNGATSWHDAIGNAISETLSLAKELQSKNGLIAPAIAKLSPAARKSLQGTCNESFQTVIDMLKEGQVALAAGDNGTLQTKLSAALDTDCDDELSNFGATFPLANMAKELTKKVSVCLAITAQNVGA</sequence>
<keyword evidence="3" id="KW-1185">Reference proteome</keyword>
<name>A0ABD1W2S4_9LAMI</name>
<dbReference type="Pfam" id="PF04043">
    <property type="entry name" value="PMEI"/>
    <property type="match status" value="1"/>
</dbReference>
<dbReference type="Gene3D" id="1.20.140.40">
    <property type="entry name" value="Invertase/pectin methylesterase inhibitor family protein"/>
    <property type="match status" value="1"/>
</dbReference>
<organism evidence="2 3">
    <name type="scientific">Abeliophyllum distichum</name>
    <dbReference type="NCBI Taxonomy" id="126358"/>
    <lineage>
        <taxon>Eukaryota</taxon>
        <taxon>Viridiplantae</taxon>
        <taxon>Streptophyta</taxon>
        <taxon>Embryophyta</taxon>
        <taxon>Tracheophyta</taxon>
        <taxon>Spermatophyta</taxon>
        <taxon>Magnoliopsida</taxon>
        <taxon>eudicotyledons</taxon>
        <taxon>Gunneridae</taxon>
        <taxon>Pentapetalae</taxon>
        <taxon>asterids</taxon>
        <taxon>lamiids</taxon>
        <taxon>Lamiales</taxon>
        <taxon>Oleaceae</taxon>
        <taxon>Forsythieae</taxon>
        <taxon>Abeliophyllum</taxon>
    </lineage>
</organism>
<dbReference type="Proteomes" id="UP001604336">
    <property type="component" value="Unassembled WGS sequence"/>
</dbReference>
<feature type="domain" description="Pectinesterase inhibitor" evidence="1">
    <location>
        <begin position="35"/>
        <end position="169"/>
    </location>
</feature>
<reference evidence="3" key="1">
    <citation type="submission" date="2024-07" db="EMBL/GenBank/DDBJ databases">
        <title>Two chromosome-level genome assemblies of Korean endemic species Abeliophyllum distichum and Forsythia ovata (Oleaceae).</title>
        <authorList>
            <person name="Jang H."/>
        </authorList>
    </citation>
    <scope>NUCLEOTIDE SEQUENCE [LARGE SCALE GENOMIC DNA]</scope>
</reference>
<dbReference type="InterPro" id="IPR035513">
    <property type="entry name" value="Invertase/methylesterase_inhib"/>
</dbReference>
<accession>A0ABD1W2S4</accession>
<evidence type="ECO:0000313" key="3">
    <source>
        <dbReference type="Proteomes" id="UP001604336"/>
    </source>
</evidence>
<dbReference type="AlphaFoldDB" id="A0ABD1W2S4"/>
<proteinExistence type="predicted"/>
<evidence type="ECO:0000259" key="1">
    <source>
        <dbReference type="Pfam" id="PF04043"/>
    </source>
</evidence>
<dbReference type="InterPro" id="IPR006501">
    <property type="entry name" value="Pectinesterase_inhib_dom"/>
</dbReference>
<dbReference type="SUPFAM" id="SSF101148">
    <property type="entry name" value="Plant invertase/pectin methylesterase inhibitor"/>
    <property type="match status" value="1"/>
</dbReference>
<comment type="caution">
    <text evidence="2">The sequence shown here is derived from an EMBL/GenBank/DDBJ whole genome shotgun (WGS) entry which is preliminary data.</text>
</comment>